<evidence type="ECO:0000256" key="1">
    <source>
        <dbReference type="SAM" id="MobiDB-lite"/>
    </source>
</evidence>
<keyword evidence="3" id="KW-1185">Reference proteome</keyword>
<proteinExistence type="predicted"/>
<accession>A0A392UZB5</accession>
<comment type="caution">
    <text evidence="2">The sequence shown here is derived from an EMBL/GenBank/DDBJ whole genome shotgun (WGS) entry which is preliminary data.</text>
</comment>
<reference evidence="2 3" key="1">
    <citation type="journal article" date="2018" name="Front. Plant Sci.">
        <title>Red Clover (Trifolium pratense) and Zigzag Clover (T. medium) - A Picture of Genomic Similarities and Differences.</title>
        <authorList>
            <person name="Dluhosova J."/>
            <person name="Istvanek J."/>
            <person name="Nedelnik J."/>
            <person name="Repkova J."/>
        </authorList>
    </citation>
    <scope>NUCLEOTIDE SEQUENCE [LARGE SCALE GENOMIC DNA]</scope>
    <source>
        <strain evidence="3">cv. 10/8</strain>
        <tissue evidence="2">Leaf</tissue>
    </source>
</reference>
<name>A0A392UZB5_9FABA</name>
<feature type="region of interest" description="Disordered" evidence="1">
    <location>
        <begin position="1"/>
        <end position="22"/>
    </location>
</feature>
<protein>
    <submittedName>
        <fullName evidence="2">Uncharacterized protein</fullName>
    </submittedName>
</protein>
<organism evidence="2 3">
    <name type="scientific">Trifolium medium</name>
    <dbReference type="NCBI Taxonomy" id="97028"/>
    <lineage>
        <taxon>Eukaryota</taxon>
        <taxon>Viridiplantae</taxon>
        <taxon>Streptophyta</taxon>
        <taxon>Embryophyta</taxon>
        <taxon>Tracheophyta</taxon>
        <taxon>Spermatophyta</taxon>
        <taxon>Magnoliopsida</taxon>
        <taxon>eudicotyledons</taxon>
        <taxon>Gunneridae</taxon>
        <taxon>Pentapetalae</taxon>
        <taxon>rosids</taxon>
        <taxon>fabids</taxon>
        <taxon>Fabales</taxon>
        <taxon>Fabaceae</taxon>
        <taxon>Papilionoideae</taxon>
        <taxon>50 kb inversion clade</taxon>
        <taxon>NPAAA clade</taxon>
        <taxon>Hologalegina</taxon>
        <taxon>IRL clade</taxon>
        <taxon>Trifolieae</taxon>
        <taxon>Trifolium</taxon>
    </lineage>
</organism>
<dbReference type="Proteomes" id="UP000265520">
    <property type="component" value="Unassembled WGS sequence"/>
</dbReference>
<evidence type="ECO:0000313" key="2">
    <source>
        <dbReference type="EMBL" id="MCI79480.1"/>
    </source>
</evidence>
<dbReference type="AlphaFoldDB" id="A0A392UZB5"/>
<sequence>MDCGNPVNHQSPPHHQPHAPPPAQVERLLHVFIIMWLKIHSFTFINNGLRLSLALRLPISPSKGATPSNTPN</sequence>
<evidence type="ECO:0000313" key="3">
    <source>
        <dbReference type="Proteomes" id="UP000265520"/>
    </source>
</evidence>
<dbReference type="EMBL" id="LXQA010974559">
    <property type="protein sequence ID" value="MCI79480.1"/>
    <property type="molecule type" value="Genomic_DNA"/>
</dbReference>